<dbReference type="SUPFAM" id="SSF51735">
    <property type="entry name" value="NAD(P)-binding Rossmann-fold domains"/>
    <property type="match status" value="1"/>
</dbReference>
<organism evidence="2 3">
    <name type="scientific">Neobacillus driksii</name>
    <dbReference type="NCBI Taxonomy" id="3035913"/>
    <lineage>
        <taxon>Bacteria</taxon>
        <taxon>Bacillati</taxon>
        <taxon>Bacillota</taxon>
        <taxon>Bacilli</taxon>
        <taxon>Bacillales</taxon>
        <taxon>Bacillaceae</taxon>
        <taxon>Neobacillus</taxon>
    </lineage>
</organism>
<protein>
    <submittedName>
        <fullName evidence="2">NAD(P)H-binding protein</fullName>
    </submittedName>
</protein>
<dbReference type="PANTHER" id="PTHR12126:SF11">
    <property type="entry name" value="NADH DEHYDROGENASE [UBIQUINONE] 1 ALPHA SUBCOMPLEX SUBUNIT 9, MITOCHONDRIAL"/>
    <property type="match status" value="1"/>
</dbReference>
<dbReference type="InterPro" id="IPR051207">
    <property type="entry name" value="ComplexI_NDUFA9_subunit"/>
</dbReference>
<dbReference type="InterPro" id="IPR016040">
    <property type="entry name" value="NAD(P)-bd_dom"/>
</dbReference>
<sequence length="252" mass="28606">MKVLVTGVTGQLGSALLKQLKNTDYEVKVTSRRKPENVNFEWVYCDFLTGEGLEEAVNDVDVVIHAATSPRKDSDIIDVSGFNKFLDTAQHIKHFIYPSIVGIEDIPMKYYRNKYQAEELLKNSSVPHTIVRATQFHSFVENLFLSKPLFKRYLVPGDIKIQSVDVNEFAAHLIQMINVGPQGKTEDCTGPEILTLREMAELKIKVNNESNKVVSLWFPGKLYRALLDGKNTNDLRKVGKVTFEEFLIAKQN</sequence>
<dbReference type="PANTHER" id="PTHR12126">
    <property type="entry name" value="NADH-UBIQUINONE OXIDOREDUCTASE 39 KDA SUBUNIT-RELATED"/>
    <property type="match status" value="1"/>
</dbReference>
<dbReference type="InterPro" id="IPR036291">
    <property type="entry name" value="NAD(P)-bd_dom_sf"/>
</dbReference>
<gene>
    <name evidence="2" type="ORF">P5G62_005805</name>
</gene>
<evidence type="ECO:0000313" key="3">
    <source>
        <dbReference type="Proteomes" id="UP001241748"/>
    </source>
</evidence>
<dbReference type="Gene3D" id="3.40.50.720">
    <property type="entry name" value="NAD(P)-binding Rossmann-like Domain"/>
    <property type="match status" value="1"/>
</dbReference>
<feature type="domain" description="NAD(P)-binding" evidence="1">
    <location>
        <begin position="7"/>
        <end position="137"/>
    </location>
</feature>
<evidence type="ECO:0000259" key="1">
    <source>
        <dbReference type="Pfam" id="PF13460"/>
    </source>
</evidence>
<dbReference type="Proteomes" id="UP001241748">
    <property type="component" value="Unassembled WGS sequence"/>
</dbReference>
<proteinExistence type="predicted"/>
<accession>A0ABV4YP48</accession>
<comment type="caution">
    <text evidence="2">The sequence shown here is derived from an EMBL/GenBank/DDBJ whole genome shotgun (WGS) entry which is preliminary data.</text>
</comment>
<dbReference type="EMBL" id="JAROBZ020000001">
    <property type="protein sequence ID" value="MFB3166619.1"/>
    <property type="molecule type" value="Genomic_DNA"/>
</dbReference>
<dbReference type="RefSeq" id="WP_306076923.1">
    <property type="nucleotide sequence ID" value="NZ_JAROBZ020000001.1"/>
</dbReference>
<dbReference type="Pfam" id="PF13460">
    <property type="entry name" value="NAD_binding_10"/>
    <property type="match status" value="1"/>
</dbReference>
<name>A0ABV4YP48_9BACI</name>
<reference evidence="2 3" key="1">
    <citation type="submission" date="2024-05" db="EMBL/GenBank/DDBJ databases">
        <authorList>
            <person name="Venkateswaran K."/>
        </authorList>
    </citation>
    <scope>NUCLEOTIDE SEQUENCE [LARGE SCALE GENOMIC DNA]</scope>
    <source>
        <strain evidence="2 3">179-C4-2-HS</strain>
    </source>
</reference>
<evidence type="ECO:0000313" key="2">
    <source>
        <dbReference type="EMBL" id="MFB3166619.1"/>
    </source>
</evidence>
<keyword evidence="3" id="KW-1185">Reference proteome</keyword>